<feature type="domain" description="Peptidase M16 C-terminal" evidence="2">
    <location>
        <begin position="179"/>
        <end position="346"/>
    </location>
</feature>
<dbReference type="InterPro" id="IPR011765">
    <property type="entry name" value="Pept_M16_N"/>
</dbReference>
<evidence type="ECO:0000259" key="1">
    <source>
        <dbReference type="Pfam" id="PF00675"/>
    </source>
</evidence>
<proteinExistence type="predicted"/>
<protein>
    <submittedName>
        <fullName evidence="3">Peptidase M16 inactive domain protein</fullName>
    </submittedName>
</protein>
<dbReference type="OrthoDB" id="9762085at2"/>
<dbReference type="Gene3D" id="3.30.830.10">
    <property type="entry name" value="Metalloenzyme, LuxS/M16 peptidase-like"/>
    <property type="match status" value="2"/>
</dbReference>
<accession>A0A5B1CI45</accession>
<dbReference type="Pfam" id="PF00675">
    <property type="entry name" value="Peptidase_M16"/>
    <property type="match status" value="1"/>
</dbReference>
<dbReference type="PANTHER" id="PTHR11851">
    <property type="entry name" value="METALLOPROTEASE"/>
    <property type="match status" value="1"/>
</dbReference>
<dbReference type="RefSeq" id="WP_068266002.1">
    <property type="nucleotide sequence ID" value="NZ_LWSK01000104.1"/>
</dbReference>
<evidence type="ECO:0000259" key="2">
    <source>
        <dbReference type="Pfam" id="PF05193"/>
    </source>
</evidence>
<dbReference type="Proteomes" id="UP000322699">
    <property type="component" value="Unassembled WGS sequence"/>
</dbReference>
<dbReference type="Pfam" id="PF05193">
    <property type="entry name" value="Peptidase_M16_C"/>
    <property type="match status" value="1"/>
</dbReference>
<feature type="domain" description="Peptidase M16 N-terminal" evidence="1">
    <location>
        <begin position="27"/>
        <end position="172"/>
    </location>
</feature>
<evidence type="ECO:0000313" key="4">
    <source>
        <dbReference type="Proteomes" id="UP000322699"/>
    </source>
</evidence>
<dbReference type="PANTHER" id="PTHR11851:SF219">
    <property type="entry name" value="HYPOTHETICAL ZINC PROTEASE"/>
    <property type="match status" value="1"/>
</dbReference>
<dbReference type="EMBL" id="VRLW01000001">
    <property type="protein sequence ID" value="KAA1259359.1"/>
    <property type="molecule type" value="Genomic_DNA"/>
</dbReference>
<name>A0A5B1CI45_9BACT</name>
<keyword evidence="4" id="KW-1185">Reference proteome</keyword>
<comment type="caution">
    <text evidence="3">The sequence shown here is derived from an EMBL/GenBank/DDBJ whole genome shotgun (WGS) entry which is preliminary data.</text>
</comment>
<dbReference type="GO" id="GO:0046872">
    <property type="term" value="F:metal ion binding"/>
    <property type="evidence" value="ECO:0007669"/>
    <property type="project" value="InterPro"/>
</dbReference>
<dbReference type="AlphaFoldDB" id="A0A5B1CI45"/>
<dbReference type="InterPro" id="IPR007863">
    <property type="entry name" value="Peptidase_M16_C"/>
</dbReference>
<sequence length="423" mass="46374">MTSNISPTSAIEATTIHVEKLDNGMTVVVQPMPWQRTAAMALSLRGGVSVEDPSKGGLAGMACEMVQRGAGSYSSRDLVAVQDNLGIDRNSGVSTSMTSFSAAMPADSLPQCIAIHADVVRRPHLPSDQLDDARLMSIQELRAMQDEPTHRVMRRLRELHYGENLGRSIFGTESGLTAITPDDVRDYFTDHYHAGESIFSVAGRVEIDQVVTMAKEAFGDWKSLPATELPAVDRKATYEHIESPSSQTHIGFAFPSIPYGDDDYFRMRAGIGILSDGMSSRLFDRVREQRGLCYTVSASCHSLKKAGGVFGYAGTTPERAQETLDVTLGEIARMTEDLQQAELDRWKVRIQSGLIMEQESSASRASSLASDLYQVGRVLTTEELESAIESITLDDIRDHWDKNPPTDYTIVTLGPKALQVKLP</sequence>
<gene>
    <name evidence="3" type="ORF">LF1_18910</name>
</gene>
<dbReference type="InterPro" id="IPR011249">
    <property type="entry name" value="Metalloenz_LuxS/M16"/>
</dbReference>
<dbReference type="InterPro" id="IPR050361">
    <property type="entry name" value="MPP/UQCRC_Complex"/>
</dbReference>
<dbReference type="SUPFAM" id="SSF63411">
    <property type="entry name" value="LuxS/MPP-like metallohydrolase"/>
    <property type="match status" value="2"/>
</dbReference>
<reference evidence="3 4" key="1">
    <citation type="submission" date="2019-08" db="EMBL/GenBank/DDBJ databases">
        <title>Deep-cultivation of Planctomycetes and their phenomic and genomic characterization uncovers novel biology.</title>
        <authorList>
            <person name="Wiegand S."/>
            <person name="Jogler M."/>
            <person name="Boedeker C."/>
            <person name="Pinto D."/>
            <person name="Vollmers J."/>
            <person name="Rivas-Marin E."/>
            <person name="Kohn T."/>
            <person name="Peeters S.H."/>
            <person name="Heuer A."/>
            <person name="Rast P."/>
            <person name="Oberbeckmann S."/>
            <person name="Bunk B."/>
            <person name="Jeske O."/>
            <person name="Meyerdierks A."/>
            <person name="Storesund J.E."/>
            <person name="Kallscheuer N."/>
            <person name="Luecker S."/>
            <person name="Lage O.M."/>
            <person name="Pohl T."/>
            <person name="Merkel B.J."/>
            <person name="Hornburger P."/>
            <person name="Mueller R.-W."/>
            <person name="Bruemmer F."/>
            <person name="Labrenz M."/>
            <person name="Spormann A.M."/>
            <person name="Op Den Camp H."/>
            <person name="Overmann J."/>
            <person name="Amann R."/>
            <person name="Jetten M.S.M."/>
            <person name="Mascher T."/>
            <person name="Medema M.H."/>
            <person name="Devos D.P."/>
            <person name="Kaster A.-K."/>
            <person name="Ovreas L."/>
            <person name="Rohde M."/>
            <person name="Galperin M.Y."/>
            <person name="Jogler C."/>
        </authorList>
    </citation>
    <scope>NUCLEOTIDE SEQUENCE [LARGE SCALE GENOMIC DNA]</scope>
    <source>
        <strain evidence="3 4">LF1</strain>
    </source>
</reference>
<evidence type="ECO:0000313" key="3">
    <source>
        <dbReference type="EMBL" id="KAA1259359.1"/>
    </source>
</evidence>
<organism evidence="3 4">
    <name type="scientific">Rubripirellula obstinata</name>
    <dbReference type="NCBI Taxonomy" id="406547"/>
    <lineage>
        <taxon>Bacteria</taxon>
        <taxon>Pseudomonadati</taxon>
        <taxon>Planctomycetota</taxon>
        <taxon>Planctomycetia</taxon>
        <taxon>Pirellulales</taxon>
        <taxon>Pirellulaceae</taxon>
        <taxon>Rubripirellula</taxon>
    </lineage>
</organism>